<keyword evidence="6" id="KW-0333">Golgi apparatus</keyword>
<evidence type="ECO:0000313" key="10">
    <source>
        <dbReference type="RefSeq" id="XP_034254236.1"/>
    </source>
</evidence>
<protein>
    <recommendedName>
        <fullName evidence="4">RAB6-interacting golgin</fullName>
    </recommendedName>
</protein>
<evidence type="ECO:0000313" key="9">
    <source>
        <dbReference type="Proteomes" id="UP000515158"/>
    </source>
</evidence>
<evidence type="ECO:0000256" key="8">
    <source>
        <dbReference type="SAM" id="MobiDB-lite"/>
    </source>
</evidence>
<dbReference type="PANTHER" id="PTHR21470:SF2">
    <property type="entry name" value="RAB6-INTERACTING GOLGIN"/>
    <property type="match status" value="1"/>
</dbReference>
<evidence type="ECO:0000256" key="4">
    <source>
        <dbReference type="ARBA" id="ARBA00014130"/>
    </source>
</evidence>
<reference evidence="10" key="1">
    <citation type="submission" date="2025-08" db="UniProtKB">
        <authorList>
            <consortium name="RefSeq"/>
        </authorList>
    </citation>
    <scope>IDENTIFICATION</scope>
    <source>
        <tissue evidence="10">Total insect</tissue>
    </source>
</reference>
<keyword evidence="7" id="KW-0175">Coiled coil</keyword>
<name>A0A6P9AF13_THRPL</name>
<dbReference type="CTD" id="92344"/>
<dbReference type="GO" id="GO:0005794">
    <property type="term" value="C:Golgi apparatus"/>
    <property type="evidence" value="ECO:0007669"/>
    <property type="project" value="UniProtKB-SubCell"/>
</dbReference>
<dbReference type="KEGG" id="tpal:117653013"/>
<feature type="compositionally biased region" description="Basic and acidic residues" evidence="8">
    <location>
        <begin position="293"/>
        <end position="307"/>
    </location>
</feature>
<dbReference type="AlphaFoldDB" id="A0A6P9AF13"/>
<accession>A0A6P9AF13</accession>
<comment type="subcellular location">
    <subcellularLocation>
        <location evidence="1">Cytoplasm</location>
    </subcellularLocation>
    <subcellularLocation>
        <location evidence="2">Golgi apparatus</location>
    </subcellularLocation>
</comment>
<keyword evidence="5" id="KW-0963">Cytoplasm</keyword>
<dbReference type="PANTHER" id="PTHR21470">
    <property type="entry name" value="RAB6-INTERACTING PROTEIN GORAB"/>
    <property type="match status" value="1"/>
</dbReference>
<evidence type="ECO:0000256" key="5">
    <source>
        <dbReference type="ARBA" id="ARBA00022490"/>
    </source>
</evidence>
<dbReference type="OrthoDB" id="9909311at2759"/>
<organism evidence="10">
    <name type="scientific">Thrips palmi</name>
    <name type="common">Melon thrips</name>
    <dbReference type="NCBI Taxonomy" id="161013"/>
    <lineage>
        <taxon>Eukaryota</taxon>
        <taxon>Metazoa</taxon>
        <taxon>Ecdysozoa</taxon>
        <taxon>Arthropoda</taxon>
        <taxon>Hexapoda</taxon>
        <taxon>Insecta</taxon>
        <taxon>Pterygota</taxon>
        <taxon>Neoptera</taxon>
        <taxon>Paraneoptera</taxon>
        <taxon>Thysanoptera</taxon>
        <taxon>Terebrantia</taxon>
        <taxon>Thripoidea</taxon>
        <taxon>Thripidae</taxon>
        <taxon>Thrips</taxon>
    </lineage>
</organism>
<feature type="compositionally biased region" description="Polar residues" evidence="8">
    <location>
        <begin position="54"/>
        <end position="71"/>
    </location>
</feature>
<keyword evidence="9" id="KW-1185">Reference proteome</keyword>
<feature type="region of interest" description="Disordered" evidence="8">
    <location>
        <begin position="1"/>
        <end position="98"/>
    </location>
</feature>
<evidence type="ECO:0000256" key="3">
    <source>
        <dbReference type="ARBA" id="ARBA00005599"/>
    </source>
</evidence>
<comment type="similarity">
    <text evidence="3">Belongs to the GORAB family.</text>
</comment>
<dbReference type="InterPro" id="IPR007033">
    <property type="entry name" value="GORAB"/>
</dbReference>
<evidence type="ECO:0000256" key="6">
    <source>
        <dbReference type="ARBA" id="ARBA00023034"/>
    </source>
</evidence>
<dbReference type="GeneID" id="117653013"/>
<evidence type="ECO:0000256" key="1">
    <source>
        <dbReference type="ARBA" id="ARBA00004496"/>
    </source>
</evidence>
<gene>
    <name evidence="10" type="primary">LOC117653013</name>
</gene>
<dbReference type="Proteomes" id="UP000515158">
    <property type="component" value="Unplaced"/>
</dbReference>
<dbReference type="Pfam" id="PF04949">
    <property type="entry name" value="Transcrip_act"/>
    <property type="match status" value="1"/>
</dbReference>
<feature type="compositionally biased region" description="Basic and acidic residues" evidence="8">
    <location>
        <begin position="12"/>
        <end position="26"/>
    </location>
</feature>
<dbReference type="RefSeq" id="XP_034254236.1">
    <property type="nucleotide sequence ID" value="XM_034398345.1"/>
</dbReference>
<dbReference type="InParanoid" id="A0A6P9AF13"/>
<evidence type="ECO:0000256" key="7">
    <source>
        <dbReference type="ARBA" id="ARBA00023054"/>
    </source>
</evidence>
<proteinExistence type="inferred from homology"/>
<sequence>MAVRWDGFSEEDITKMKSHSDFDKTTNNRQKMKGVDLSHNGKRKLSAVSPKKANPQNNSTQRSSIDNSNGIQLDAPSRTVSSQPVNPETCSDSPLDSTKCSQELKCEKTDRNIESITNIEPQVDKDDFKKSCLTAKLVMPSISEPPPSSINLSDFRAKHRLMEEQNRARKVFLAKALEDRKKQTHAEQLRLGMIQEELQKLDQRLSCDVSIIRNQIEAASVEFMEAQKRYDRAEKEFLEAKLHLYTKLERKELLTHHLCTIIEQNEMRKAQKLSELMEKLQMPETDVPQPIEEESKKPNEATTETKRKISAEIILTPTSVVPQKEMTIVKSSENK</sequence>
<feature type="region of interest" description="Disordered" evidence="8">
    <location>
        <begin position="282"/>
        <end position="307"/>
    </location>
</feature>
<feature type="compositionally biased region" description="Polar residues" evidence="8">
    <location>
        <begin position="78"/>
        <end position="98"/>
    </location>
</feature>
<dbReference type="FunCoup" id="A0A6P9AF13">
    <property type="interactions" value="24"/>
</dbReference>
<evidence type="ECO:0000256" key="2">
    <source>
        <dbReference type="ARBA" id="ARBA00004555"/>
    </source>
</evidence>
<dbReference type="GO" id="GO:1905515">
    <property type="term" value="P:non-motile cilium assembly"/>
    <property type="evidence" value="ECO:0007669"/>
    <property type="project" value="TreeGrafter"/>
</dbReference>